<keyword evidence="1" id="KW-0472">Membrane</keyword>
<name>A0ABN9FY27_9NEOB</name>
<feature type="transmembrane region" description="Helical" evidence="1">
    <location>
        <begin position="37"/>
        <end position="58"/>
    </location>
</feature>
<gene>
    <name evidence="2" type="ORF">SPARVUS_LOCUS12894938</name>
</gene>
<comment type="caution">
    <text evidence="2">The sequence shown here is derived from an EMBL/GenBank/DDBJ whole genome shotgun (WGS) entry which is preliminary data.</text>
</comment>
<keyword evidence="1" id="KW-1133">Transmembrane helix</keyword>
<sequence>MMILVQINVYVRNMWKERTVTDVSLDSTIYKRGIQRAALNVSALVFLMSVMNSFGIPLRCLISMVGMSVTCMDLREFTHNKTCLMVLIK</sequence>
<protein>
    <submittedName>
        <fullName evidence="2">Uncharacterized protein</fullName>
    </submittedName>
</protein>
<evidence type="ECO:0000313" key="2">
    <source>
        <dbReference type="EMBL" id="CAI9600915.1"/>
    </source>
</evidence>
<organism evidence="2 3">
    <name type="scientific">Staurois parvus</name>
    <dbReference type="NCBI Taxonomy" id="386267"/>
    <lineage>
        <taxon>Eukaryota</taxon>
        <taxon>Metazoa</taxon>
        <taxon>Chordata</taxon>
        <taxon>Craniata</taxon>
        <taxon>Vertebrata</taxon>
        <taxon>Euteleostomi</taxon>
        <taxon>Amphibia</taxon>
        <taxon>Batrachia</taxon>
        <taxon>Anura</taxon>
        <taxon>Neobatrachia</taxon>
        <taxon>Ranoidea</taxon>
        <taxon>Ranidae</taxon>
        <taxon>Staurois</taxon>
    </lineage>
</organism>
<accession>A0ABN9FY27</accession>
<dbReference type="Proteomes" id="UP001162483">
    <property type="component" value="Unassembled WGS sequence"/>
</dbReference>
<dbReference type="EMBL" id="CATNWA010017493">
    <property type="protein sequence ID" value="CAI9600915.1"/>
    <property type="molecule type" value="Genomic_DNA"/>
</dbReference>
<keyword evidence="3" id="KW-1185">Reference proteome</keyword>
<keyword evidence="1" id="KW-0812">Transmembrane</keyword>
<proteinExistence type="predicted"/>
<evidence type="ECO:0000256" key="1">
    <source>
        <dbReference type="SAM" id="Phobius"/>
    </source>
</evidence>
<reference evidence="2" key="1">
    <citation type="submission" date="2023-05" db="EMBL/GenBank/DDBJ databases">
        <authorList>
            <person name="Stuckert A."/>
        </authorList>
    </citation>
    <scope>NUCLEOTIDE SEQUENCE</scope>
</reference>
<evidence type="ECO:0000313" key="3">
    <source>
        <dbReference type="Proteomes" id="UP001162483"/>
    </source>
</evidence>